<dbReference type="PANTHER" id="PTHR37988">
    <property type="entry name" value="UPF0592 MEMBRANE PROTEIN C7D4.03C"/>
    <property type="match status" value="1"/>
</dbReference>
<dbReference type="InterPro" id="IPR013887">
    <property type="entry name" value="UPF0592"/>
</dbReference>
<dbReference type="EMBL" id="SPOF01000043">
    <property type="protein sequence ID" value="TIB09338.1"/>
    <property type="molecule type" value="Genomic_DNA"/>
</dbReference>
<evidence type="ECO:0000256" key="1">
    <source>
        <dbReference type="SAM" id="MobiDB-lite"/>
    </source>
</evidence>
<reference evidence="2 3" key="1">
    <citation type="submission" date="2019-03" db="EMBL/GenBank/DDBJ databases">
        <title>Sequencing 23 genomes of Wallemia ichthyophaga.</title>
        <authorList>
            <person name="Gostincar C."/>
        </authorList>
    </citation>
    <scope>NUCLEOTIDE SEQUENCE [LARGE SCALE GENOMIC DNA]</scope>
    <source>
        <strain evidence="2 3">EXF-8621</strain>
    </source>
</reference>
<gene>
    <name evidence="2" type="ORF">E3P90_03311</name>
</gene>
<comment type="caution">
    <text evidence="2">The sequence shown here is derived from an EMBL/GenBank/DDBJ whole genome shotgun (WGS) entry which is preliminary data.</text>
</comment>
<dbReference type="Proteomes" id="UP000306954">
    <property type="component" value="Unassembled WGS sequence"/>
</dbReference>
<feature type="region of interest" description="Disordered" evidence="1">
    <location>
        <begin position="40"/>
        <end position="81"/>
    </location>
</feature>
<accession>A0A4T0H4W8</accession>
<feature type="region of interest" description="Disordered" evidence="1">
    <location>
        <begin position="757"/>
        <end position="789"/>
    </location>
</feature>
<feature type="region of interest" description="Disordered" evidence="1">
    <location>
        <begin position="824"/>
        <end position="983"/>
    </location>
</feature>
<protein>
    <submittedName>
        <fullName evidence="2">Uncharacterized protein</fullName>
    </submittedName>
</protein>
<feature type="compositionally biased region" description="Basic and acidic residues" evidence="1">
    <location>
        <begin position="948"/>
        <end position="969"/>
    </location>
</feature>
<sequence>MHFISILCRPSSTSDSPNNKNSSFSRFFLSFRRRLRRFRRSRRASRGNQAEAEAKAEAKAEAEAYSQPHSPKHSPTHPTLHPIDLDFGDNLVFEIDKALSYTDSQRNIYFYPTPDPPPPSPSSSLSNSPPDHSFTHENPPSPVFKLINNIANSRRSYSPIPVSSDSILLSKKHQDNLNCQDTLGTQDTQDIQDIQGTQNMRNTQHAQDPPQEPPHLSRIWSSLSHNYASFTSNKSSLSPNKAIFIRETFNAFKNIDSVYSTCTQYNLHTKYRRQLLFDWVYALIDDLNTHQVAPERSACLDSLAVILERFVVYSIPTPSNPPNSKFLSPLSIAAHIPHDEHTVCNVLSDVIRYSLSKLNSRGVFQNTIFYCGRYFAIAFFRVPGVAYQLLQPLDVSSRILAKLVKDSGWCGASLASNFPDHLKPLTLTPIPTSHKTSAIEIACHEETKAYINALHSYSPSTSSSSYITLEPDNWLRRWTSDDSELFFSFVRAYHRLMHPMSGGHDKDGEGCESVGNCTTSTPTLFSLPGYAHLSYVLHSKMLSLLKGDIYSVTTGTTNSLKGGSNEVAETANVLAPTSGKPKLLDQANRRVVSTMQDLIQAGYVNVVDYHLMVAVHSTNLYSAPQVFCLLDALDGIIAGVYEKRSVDKLDLPFILHFLAIILKQCDHVLTLIRTISFIFTHFDSLCCTLETRRALCIDILLDQALFTRLTLFWSQSVRSYWLRLLVFRIGHVQGATERDDAFGGGSVRENENVKRFDDTALNHNGRNEVDRSSNKNNNKDNDEDKDKDCSHCNTLSQSHSLTLSILLTLNTLLNKIHRRHEQLEPDGVSEAEHEREHDSENEFKQENKRNSIIESSSDTRENGSESEIGNGGGKGGNTPPTTIRTPSAATGLGLEFDGASTSVHSPQLHEQLNQPTTPPRTPKKTFSFELQSPTSSSSSPSSSPQSGEKCEEVEKYEKGEKVDSEHSANRVETNCGSSAEEETTRTAAAIHTAFLPEPAAKLLINTGNTFNTQTALSPTDSLAYDPSLHTYASKALNEYINILNVEYQYQDWQSKLVPRLTVQWPAAFTFD</sequence>
<feature type="region of interest" description="Disordered" evidence="1">
    <location>
        <begin position="109"/>
        <end position="141"/>
    </location>
</feature>
<dbReference type="PANTHER" id="PTHR37988:SF1">
    <property type="entry name" value="UPF0592 MEMBRANE PROTEIN C7D4.03C"/>
    <property type="match status" value="1"/>
</dbReference>
<feature type="compositionally biased region" description="Basic and acidic residues" evidence="1">
    <location>
        <begin position="830"/>
        <end position="863"/>
    </location>
</feature>
<proteinExistence type="predicted"/>
<feature type="compositionally biased region" description="Basic and acidic residues" evidence="1">
    <location>
        <begin position="52"/>
        <end position="62"/>
    </location>
</feature>
<dbReference type="Pfam" id="PF08578">
    <property type="entry name" value="DUF1765"/>
    <property type="match status" value="1"/>
</dbReference>
<evidence type="ECO:0000313" key="2">
    <source>
        <dbReference type="EMBL" id="TIB09338.1"/>
    </source>
</evidence>
<name>A0A4T0H4W8_WALIC</name>
<feature type="compositionally biased region" description="Low complexity" evidence="1">
    <location>
        <begin position="931"/>
        <end position="947"/>
    </location>
</feature>
<evidence type="ECO:0000313" key="3">
    <source>
        <dbReference type="Proteomes" id="UP000306954"/>
    </source>
</evidence>
<feature type="compositionally biased region" description="Polar residues" evidence="1">
    <location>
        <begin position="899"/>
        <end position="914"/>
    </location>
</feature>
<dbReference type="AlphaFoldDB" id="A0A4T0H4W8"/>
<organism evidence="2 3">
    <name type="scientific">Wallemia ichthyophaga</name>
    <dbReference type="NCBI Taxonomy" id="245174"/>
    <lineage>
        <taxon>Eukaryota</taxon>
        <taxon>Fungi</taxon>
        <taxon>Dikarya</taxon>
        <taxon>Basidiomycota</taxon>
        <taxon>Wallemiomycotina</taxon>
        <taxon>Wallemiomycetes</taxon>
        <taxon>Wallemiales</taxon>
        <taxon>Wallemiaceae</taxon>
        <taxon>Wallemia</taxon>
    </lineage>
</organism>